<dbReference type="Pfam" id="PF07959">
    <property type="entry name" value="Fucose_pyrophosphorylase"/>
    <property type="match status" value="1"/>
</dbReference>
<dbReference type="Proteomes" id="UP001217089">
    <property type="component" value="Unassembled WGS sequence"/>
</dbReference>
<dbReference type="PANTHER" id="PTHR15045">
    <property type="entry name" value="FUCOSE-1-PHOSPHATE GUANYLYLTRANSFERASE"/>
    <property type="match status" value="1"/>
</dbReference>
<reference evidence="4 5" key="1">
    <citation type="submission" date="2022-12" db="EMBL/GenBank/DDBJ databases">
        <title>Chromosome-level genome of Tegillarca granosa.</title>
        <authorList>
            <person name="Kim J."/>
        </authorList>
    </citation>
    <scope>NUCLEOTIDE SEQUENCE [LARGE SCALE GENOMIC DNA]</scope>
    <source>
        <strain evidence="4">Teg-2019</strain>
        <tissue evidence="4">Adductor muscle</tissue>
    </source>
</reference>
<evidence type="ECO:0000256" key="2">
    <source>
        <dbReference type="ARBA" id="ARBA00022741"/>
    </source>
</evidence>
<dbReference type="PANTHER" id="PTHR15045:SF1">
    <property type="entry name" value="FUCOSE-1-PHOSPHATE GUANYLYLTRANSFERASE"/>
    <property type="match status" value="1"/>
</dbReference>
<keyword evidence="2" id="KW-0547">Nucleotide-binding</keyword>
<keyword evidence="5" id="KW-1185">Reference proteome</keyword>
<protein>
    <recommendedName>
        <fullName evidence="3">GDP-fucose pyrophosphorylase domain-containing protein</fullName>
    </recommendedName>
</protein>
<proteinExistence type="predicted"/>
<comment type="caution">
    <text evidence="4">The sequence shown here is derived from an EMBL/GenBank/DDBJ whole genome shotgun (WGS) entry which is preliminary data.</text>
</comment>
<accession>A0ABQ9DZD8</accession>
<dbReference type="EMBL" id="JARBDR010000923">
    <property type="protein sequence ID" value="KAJ8298434.1"/>
    <property type="molecule type" value="Genomic_DNA"/>
</dbReference>
<evidence type="ECO:0000259" key="3">
    <source>
        <dbReference type="Pfam" id="PF07959"/>
    </source>
</evidence>
<dbReference type="InterPro" id="IPR012887">
    <property type="entry name" value="GDP_fucose_pyrophosphorylase"/>
</dbReference>
<evidence type="ECO:0000313" key="4">
    <source>
        <dbReference type="EMBL" id="KAJ8298434.1"/>
    </source>
</evidence>
<feature type="domain" description="GDP-fucose pyrophosphorylase" evidence="3">
    <location>
        <begin position="31"/>
        <end position="267"/>
    </location>
</feature>
<sequence>MQNVLKKYETIRGNGGSTLTALSHLYKSYGEEIYKFRILMIHAGGLSKRMPSTSILGKIFSPIPTGSPIYQMLDVKLAMYLPFLPRMPPGIFVCCADDFLVFNLGDEDLKWKLSETGFTAFAHPSTLQIGVKHDDLDHIETQKALQECRCLEVLQKPSEETMYKKDAVLKGKDLKFPENIQIRGKTAYTDSCFFFGMDVAKKFINFVSENGFVECEIDAYGDFLQALGPRATVDYVYNTSNVTTVLPKLIPTREKIFHLLKGTEIKVY</sequence>
<evidence type="ECO:0000313" key="5">
    <source>
        <dbReference type="Proteomes" id="UP001217089"/>
    </source>
</evidence>
<name>A0ABQ9DZD8_TEGGR</name>
<keyword evidence="1" id="KW-0808">Transferase</keyword>
<gene>
    <name evidence="4" type="ORF">KUTeg_024965</name>
</gene>
<organism evidence="4 5">
    <name type="scientific">Tegillarca granosa</name>
    <name type="common">Malaysian cockle</name>
    <name type="synonym">Anadara granosa</name>
    <dbReference type="NCBI Taxonomy" id="220873"/>
    <lineage>
        <taxon>Eukaryota</taxon>
        <taxon>Metazoa</taxon>
        <taxon>Spiralia</taxon>
        <taxon>Lophotrochozoa</taxon>
        <taxon>Mollusca</taxon>
        <taxon>Bivalvia</taxon>
        <taxon>Autobranchia</taxon>
        <taxon>Pteriomorphia</taxon>
        <taxon>Arcoida</taxon>
        <taxon>Arcoidea</taxon>
        <taxon>Arcidae</taxon>
        <taxon>Tegillarca</taxon>
    </lineage>
</organism>
<evidence type="ECO:0000256" key="1">
    <source>
        <dbReference type="ARBA" id="ARBA00022679"/>
    </source>
</evidence>